<dbReference type="AlphaFoldDB" id="A0A9X3CTY0"/>
<evidence type="ECO:0000313" key="2">
    <source>
        <dbReference type="Proteomes" id="UP001148482"/>
    </source>
</evidence>
<gene>
    <name evidence="1" type="ORF">OQ279_01365</name>
</gene>
<dbReference type="EMBL" id="JAPJDA010000002">
    <property type="protein sequence ID" value="MCX2836786.1"/>
    <property type="molecule type" value="Genomic_DNA"/>
</dbReference>
<reference evidence="1" key="1">
    <citation type="submission" date="2022-11" db="EMBL/GenBank/DDBJ databases">
        <title>Salinimicrobium profundisediminis sp. nov., isolated from deep-sea sediment of the Mariana Trench.</title>
        <authorList>
            <person name="Fu H."/>
        </authorList>
    </citation>
    <scope>NUCLEOTIDE SEQUENCE</scope>
    <source>
        <strain evidence="1">MT39</strain>
    </source>
</reference>
<keyword evidence="2" id="KW-1185">Reference proteome</keyword>
<dbReference type="Proteomes" id="UP001148482">
    <property type="component" value="Unassembled WGS sequence"/>
</dbReference>
<comment type="caution">
    <text evidence="1">The sequence shown here is derived from an EMBL/GenBank/DDBJ whole genome shotgun (WGS) entry which is preliminary data.</text>
</comment>
<accession>A0A9X3CTY0</accession>
<organism evidence="1 2">
    <name type="scientific">Salinimicrobium profundisediminis</name>
    <dbReference type="NCBI Taxonomy" id="2994553"/>
    <lineage>
        <taxon>Bacteria</taxon>
        <taxon>Pseudomonadati</taxon>
        <taxon>Bacteroidota</taxon>
        <taxon>Flavobacteriia</taxon>
        <taxon>Flavobacteriales</taxon>
        <taxon>Flavobacteriaceae</taxon>
        <taxon>Salinimicrobium</taxon>
    </lineage>
</organism>
<evidence type="ECO:0000313" key="1">
    <source>
        <dbReference type="EMBL" id="MCX2836786.1"/>
    </source>
</evidence>
<sequence>MTKTYGIPSDENILNNGIKLKINLSSKYYSHNSGNGVPKMPFLRPHVLSLVVYQN</sequence>
<proteinExistence type="predicted"/>
<name>A0A9X3CTY0_9FLAO</name>
<protein>
    <submittedName>
        <fullName evidence="1">Uncharacterized protein</fullName>
    </submittedName>
</protein>
<dbReference type="RefSeq" id="WP_266067965.1">
    <property type="nucleotide sequence ID" value="NZ_JAPJDA010000002.1"/>
</dbReference>